<dbReference type="InterPro" id="IPR001763">
    <property type="entry name" value="Rhodanese-like_dom"/>
</dbReference>
<dbReference type="InterPro" id="IPR036873">
    <property type="entry name" value="Rhodanese-like_dom_sf"/>
</dbReference>
<dbReference type="PANTHER" id="PTHR43031:SF1">
    <property type="entry name" value="PYRIDINE NUCLEOTIDE-DISULPHIDE OXIDOREDUCTASE"/>
    <property type="match status" value="1"/>
</dbReference>
<dbReference type="SMART" id="SM00450">
    <property type="entry name" value="RHOD"/>
    <property type="match status" value="1"/>
</dbReference>
<dbReference type="eggNOG" id="arCOG02021">
    <property type="taxonomic scope" value="Archaea"/>
</dbReference>
<dbReference type="Gene3D" id="3.40.250.10">
    <property type="entry name" value="Rhodanese-like domain"/>
    <property type="match status" value="1"/>
</dbReference>
<dbReference type="PROSITE" id="PS50206">
    <property type="entry name" value="RHODANESE_3"/>
    <property type="match status" value="1"/>
</dbReference>
<evidence type="ECO:0000313" key="3">
    <source>
        <dbReference type="Proteomes" id="UP000000663"/>
    </source>
</evidence>
<protein>
    <submittedName>
        <fullName evidence="2">Predicted rhodanese-like protein</fullName>
    </submittedName>
</protein>
<dbReference type="AlphaFoldDB" id="Q0W157"/>
<dbReference type="EMBL" id="AM114193">
    <property type="protein sequence ID" value="CAJ37886.2"/>
    <property type="molecule type" value="Genomic_DNA"/>
</dbReference>
<evidence type="ECO:0000259" key="1">
    <source>
        <dbReference type="PROSITE" id="PS50206"/>
    </source>
</evidence>
<reference evidence="2 3" key="1">
    <citation type="journal article" date="2006" name="Science">
        <title>Genome of rice cluster I archaea -- the key methane producers in the rice rhizosphere.</title>
        <authorList>
            <person name="Erkel C."/>
            <person name="Kube M."/>
            <person name="Reinhardt R."/>
            <person name="Liesack W."/>
        </authorList>
    </citation>
    <scope>NUCLEOTIDE SEQUENCE [LARGE SCALE GENOMIC DNA]</scope>
    <source>
        <strain evidence="3">DSM 22066 / NBRC 105507 / MRE50</strain>
    </source>
</reference>
<feature type="domain" description="Rhodanese" evidence="1">
    <location>
        <begin position="20"/>
        <end position="111"/>
    </location>
</feature>
<sequence length="114" mass="13220">MYTAHVRSISMDHLKRMMDNNEPFVLLDVRSRNDFDREHIKGARSLPLDEIEESAKNMIRPDEMVIVYCDSFVCSASTSASKILTRLGYTNVRDYKGGLREWKQSGLPTESRYQ</sequence>
<dbReference type="SUPFAM" id="SSF52821">
    <property type="entry name" value="Rhodanese/Cell cycle control phosphatase"/>
    <property type="match status" value="1"/>
</dbReference>
<dbReference type="KEGG" id="rci:RRC119"/>
<dbReference type="CDD" id="cd00158">
    <property type="entry name" value="RHOD"/>
    <property type="match status" value="1"/>
</dbReference>
<dbReference type="STRING" id="351160.RRC119"/>
<keyword evidence="3" id="KW-1185">Reference proteome</keyword>
<evidence type="ECO:0000313" key="2">
    <source>
        <dbReference type="EMBL" id="CAJ37886.2"/>
    </source>
</evidence>
<gene>
    <name evidence="2" type="ORF">RRC119</name>
</gene>
<name>Q0W157_METAR</name>
<dbReference type="Proteomes" id="UP000000663">
    <property type="component" value="Chromosome"/>
</dbReference>
<dbReference type="OrthoDB" id="135517at2157"/>
<accession>Q0W157</accession>
<proteinExistence type="predicted"/>
<organism evidence="2 3">
    <name type="scientific">Methanocella arvoryzae (strain DSM 22066 / NBRC 105507 / MRE50)</name>
    <dbReference type="NCBI Taxonomy" id="351160"/>
    <lineage>
        <taxon>Archaea</taxon>
        <taxon>Methanobacteriati</taxon>
        <taxon>Methanobacteriota</taxon>
        <taxon>Stenosarchaea group</taxon>
        <taxon>Methanomicrobia</taxon>
        <taxon>Methanocellales</taxon>
        <taxon>Methanocellaceae</taxon>
        <taxon>Methanocella</taxon>
    </lineage>
</organism>
<dbReference type="InterPro" id="IPR050229">
    <property type="entry name" value="GlpE_sulfurtransferase"/>
</dbReference>
<dbReference type="Pfam" id="PF00581">
    <property type="entry name" value="Rhodanese"/>
    <property type="match status" value="1"/>
</dbReference>
<dbReference type="PANTHER" id="PTHR43031">
    <property type="entry name" value="FAD-DEPENDENT OXIDOREDUCTASE"/>
    <property type="match status" value="1"/>
</dbReference>